<dbReference type="GO" id="GO:0005506">
    <property type="term" value="F:iron ion binding"/>
    <property type="evidence" value="ECO:0007669"/>
    <property type="project" value="UniProtKB-UniRule"/>
</dbReference>
<comment type="function">
    <text evidence="12">Oxygenase that can act as both a histone lysine demethylase and a ribosomal histidine hydroxylase. Specifically demethylates 'Lys-4' (H3K4me) and 'Lys-36' (H3K36me) of histone H3, thereby playing a central role in histone code.</text>
</comment>
<comment type="cofactor">
    <cofactor evidence="14">
        <name>Fe(2+)</name>
        <dbReference type="ChEBI" id="CHEBI:29033"/>
    </cofactor>
    <text evidence="14">Binds 1 Fe(2+) ion per subunit.</text>
</comment>
<dbReference type="EMBL" id="NCKV01002687">
    <property type="protein sequence ID" value="RWS26515.1"/>
    <property type="molecule type" value="Genomic_DNA"/>
</dbReference>
<dbReference type="GO" id="GO:0140680">
    <property type="term" value="F:histone H3K36me/H3K36me2 demethylase activity"/>
    <property type="evidence" value="ECO:0007669"/>
    <property type="project" value="UniProtKB-EC"/>
</dbReference>
<protein>
    <recommendedName>
        <fullName evidence="14">Bifunctional lysine-specific demethylase and histidyl-hydroxylase</fullName>
        <ecNumber evidence="14">1.14.11.27</ecNumber>
    </recommendedName>
</protein>
<reference evidence="17 18" key="1">
    <citation type="journal article" date="2018" name="Gigascience">
        <title>Genomes of trombidid mites reveal novel predicted allergens and laterally-transferred genes associated with secondary metabolism.</title>
        <authorList>
            <person name="Dong X."/>
            <person name="Chaisiri K."/>
            <person name="Xia D."/>
            <person name="Armstrong S.D."/>
            <person name="Fang Y."/>
            <person name="Donnelly M.J."/>
            <person name="Kadowaki T."/>
            <person name="McGarry J.W."/>
            <person name="Darby A.C."/>
            <person name="Makepeace B.L."/>
        </authorList>
    </citation>
    <scope>NUCLEOTIDE SEQUENCE [LARGE SCALE GENOMIC DNA]</scope>
    <source>
        <strain evidence="17">UoL-UT</strain>
    </source>
</reference>
<evidence type="ECO:0000256" key="9">
    <source>
        <dbReference type="ARBA" id="ARBA00023015"/>
    </source>
</evidence>
<evidence type="ECO:0000256" key="10">
    <source>
        <dbReference type="ARBA" id="ARBA00023163"/>
    </source>
</evidence>
<evidence type="ECO:0000256" key="3">
    <source>
        <dbReference type="ARBA" id="ARBA00022491"/>
    </source>
</evidence>
<comment type="catalytic activity">
    <reaction evidence="13 14">
        <text>N(6),N(6)-dimethyl-L-lysyl(36)-[histone H3] + 2 2-oxoglutarate + 2 O2 = L-lysyl(36)-[histone H3] + 2 formaldehyde + 2 succinate + 2 CO2</text>
        <dbReference type="Rhea" id="RHEA:42032"/>
        <dbReference type="Rhea" id="RHEA-COMP:9785"/>
        <dbReference type="Rhea" id="RHEA-COMP:9787"/>
        <dbReference type="ChEBI" id="CHEBI:15379"/>
        <dbReference type="ChEBI" id="CHEBI:16526"/>
        <dbReference type="ChEBI" id="CHEBI:16810"/>
        <dbReference type="ChEBI" id="CHEBI:16842"/>
        <dbReference type="ChEBI" id="CHEBI:29969"/>
        <dbReference type="ChEBI" id="CHEBI:30031"/>
        <dbReference type="ChEBI" id="CHEBI:61976"/>
        <dbReference type="EC" id="1.14.11.27"/>
    </reaction>
</comment>
<keyword evidence="11 14" id="KW-0539">Nucleus</keyword>
<feature type="compositionally biased region" description="Basic and acidic residues" evidence="15">
    <location>
        <begin position="1"/>
        <end position="19"/>
    </location>
</feature>
<keyword evidence="7 14" id="KW-0560">Oxidoreductase</keyword>
<evidence type="ECO:0000256" key="14">
    <source>
        <dbReference type="RuleBase" id="RU366061"/>
    </source>
</evidence>
<sequence>ASQSRDEVVANDNGDEKSSRRFIGMKSNRVRKSLSRSDPVLNMKSRFKRRQSSRQFQALKTVGSVQPDCSFTFDKKKSFFVPFVNQIGYGQSSITKPPFLNDSRIQAMKCFEWLINPHKPDAFFKNIWEKKPLLLKRKQRDYFAHVFSTAEFDKILRDNHIQFNRNIDVTSYVNGERKTHNPDGRAYPAIIWDYFQNGCSIRFLNPQTYSRSVWKLNSVLQEYFGSFVGANVYLTPAGSQGFAPHYDDIEAFILQLEGKKVWRVYAPGNDTESLPRTSSGNFSRSQMQDREPLMQVELEAGDLLYFPRGFIHEARTTDETHSLHITLSASQKNTFGDLLEILLPQALQSAIEDDIEFRQSLPHDYLNYMGVANQEMIDPQRYDFLAKMQTLIGKVMNYARIDSAIDQKAKQYIHSCLPPVLNEESKKSSIHLGGEKWVNGEVKGAIELEPDTQIKLIRHGVLRVVIEDETVRVYHTLENSRVYQEFEPQFIDIGADKAPAVEYLLKTYPQYVNIEQLPLDLLEDKLDIANLLYDKGLLTVIMENESDMESDR</sequence>
<dbReference type="GO" id="GO:0032453">
    <property type="term" value="F:histone H3K4 demethylase activity"/>
    <property type="evidence" value="ECO:0007669"/>
    <property type="project" value="TreeGrafter"/>
</dbReference>
<comment type="caution">
    <text evidence="17">The sequence shown here is derived from an EMBL/GenBank/DDBJ whole genome shotgun (WGS) entry which is preliminary data.</text>
</comment>
<keyword evidence="6 14" id="KW-0223">Dioxygenase</keyword>
<evidence type="ECO:0000313" key="17">
    <source>
        <dbReference type="EMBL" id="RWS26515.1"/>
    </source>
</evidence>
<evidence type="ECO:0000256" key="7">
    <source>
        <dbReference type="ARBA" id="ARBA00023002"/>
    </source>
</evidence>
<keyword evidence="10 14" id="KW-0804">Transcription</keyword>
<dbReference type="GO" id="GO:0008168">
    <property type="term" value="F:methyltransferase activity"/>
    <property type="evidence" value="ECO:0007669"/>
    <property type="project" value="UniProtKB-KW"/>
</dbReference>
<evidence type="ECO:0000256" key="6">
    <source>
        <dbReference type="ARBA" id="ARBA00022964"/>
    </source>
</evidence>
<dbReference type="Gene3D" id="2.60.120.650">
    <property type="entry name" value="Cupin"/>
    <property type="match status" value="1"/>
</dbReference>
<organism evidence="17 18">
    <name type="scientific">Leptotrombidium deliense</name>
    <dbReference type="NCBI Taxonomy" id="299467"/>
    <lineage>
        <taxon>Eukaryota</taxon>
        <taxon>Metazoa</taxon>
        <taxon>Ecdysozoa</taxon>
        <taxon>Arthropoda</taxon>
        <taxon>Chelicerata</taxon>
        <taxon>Arachnida</taxon>
        <taxon>Acari</taxon>
        <taxon>Acariformes</taxon>
        <taxon>Trombidiformes</taxon>
        <taxon>Prostigmata</taxon>
        <taxon>Anystina</taxon>
        <taxon>Parasitengona</taxon>
        <taxon>Trombiculoidea</taxon>
        <taxon>Trombiculidae</taxon>
        <taxon>Leptotrombidium</taxon>
    </lineage>
</organism>
<feature type="non-terminal residue" evidence="17">
    <location>
        <position position="1"/>
    </location>
</feature>
<dbReference type="EC" id="1.14.11.27" evidence="14"/>
<keyword evidence="8 14" id="KW-0408">Iron</keyword>
<dbReference type="InterPro" id="IPR003347">
    <property type="entry name" value="JmjC_dom"/>
</dbReference>
<dbReference type="GO" id="GO:0005730">
    <property type="term" value="C:nucleolus"/>
    <property type="evidence" value="ECO:0007669"/>
    <property type="project" value="TreeGrafter"/>
</dbReference>
<keyword evidence="18" id="KW-1185">Reference proteome</keyword>
<dbReference type="InterPro" id="IPR039994">
    <property type="entry name" value="NO66-like"/>
</dbReference>
<dbReference type="Proteomes" id="UP000288716">
    <property type="component" value="Unassembled WGS sequence"/>
</dbReference>
<evidence type="ECO:0000256" key="8">
    <source>
        <dbReference type="ARBA" id="ARBA00023004"/>
    </source>
</evidence>
<keyword evidence="17" id="KW-0808">Transferase</keyword>
<evidence type="ECO:0000256" key="5">
    <source>
        <dbReference type="ARBA" id="ARBA00022853"/>
    </source>
</evidence>
<dbReference type="AlphaFoldDB" id="A0A443SG93"/>
<dbReference type="OrthoDB" id="425950at2759"/>
<dbReference type="FunFam" id="3.90.930.40:FF:000001">
    <property type="entry name" value="ribosomal oxygenase 1 isoform X1"/>
    <property type="match status" value="1"/>
</dbReference>
<comment type="similarity">
    <text evidence="2">Belongs to the ROX family. NO66 subfamily.</text>
</comment>
<evidence type="ECO:0000256" key="11">
    <source>
        <dbReference type="ARBA" id="ARBA00023242"/>
    </source>
</evidence>
<dbReference type="PANTHER" id="PTHR13096:SF8">
    <property type="entry name" value="RIBOSOMAL OXYGENASE 1"/>
    <property type="match status" value="1"/>
</dbReference>
<dbReference type="SUPFAM" id="SSF51197">
    <property type="entry name" value="Clavaminate synthase-like"/>
    <property type="match status" value="1"/>
</dbReference>
<keyword evidence="9 14" id="KW-0805">Transcription regulation</keyword>
<keyword evidence="4 14" id="KW-0479">Metal-binding</keyword>
<dbReference type="FunFam" id="2.60.120.650:FF:000013">
    <property type="entry name" value="Ribosomal oxygenase 1"/>
    <property type="match status" value="1"/>
</dbReference>
<dbReference type="FunFam" id="1.10.10.1500:FF:000001">
    <property type="entry name" value="ribosomal oxygenase 1 isoform X1"/>
    <property type="match status" value="1"/>
</dbReference>
<gene>
    <name evidence="17" type="ORF">B4U80_01316</name>
</gene>
<keyword evidence="3" id="KW-0678">Repressor</keyword>
<proteinExistence type="inferred from homology"/>
<dbReference type="GO" id="GO:0045471">
    <property type="term" value="P:response to ethanol"/>
    <property type="evidence" value="ECO:0007669"/>
    <property type="project" value="UniProtKB-ARBA"/>
</dbReference>
<comment type="subcellular location">
    <subcellularLocation>
        <location evidence="1 14">Nucleus</location>
    </subcellularLocation>
</comment>
<dbReference type="InterPro" id="IPR049043">
    <property type="entry name" value="WHD_RIOX1"/>
</dbReference>
<dbReference type="Pfam" id="PF21233">
    <property type="entry name" value="WHD_RIOX1"/>
    <property type="match status" value="1"/>
</dbReference>
<evidence type="ECO:0000256" key="4">
    <source>
        <dbReference type="ARBA" id="ARBA00022723"/>
    </source>
</evidence>
<dbReference type="VEuPathDB" id="VectorBase:LDEU005524"/>
<evidence type="ECO:0000256" key="15">
    <source>
        <dbReference type="SAM" id="MobiDB-lite"/>
    </source>
</evidence>
<dbReference type="Gene3D" id="3.90.930.40">
    <property type="match status" value="1"/>
</dbReference>
<dbReference type="Gene3D" id="1.10.10.1500">
    <property type="entry name" value="JmjC domain-containing ribosomal oxygenase (ROX), dimer domain"/>
    <property type="match status" value="1"/>
</dbReference>
<dbReference type="STRING" id="299467.A0A443SG93"/>
<dbReference type="Pfam" id="PF08007">
    <property type="entry name" value="JmjC_2"/>
    <property type="match status" value="1"/>
</dbReference>
<evidence type="ECO:0000256" key="12">
    <source>
        <dbReference type="ARBA" id="ARBA00025670"/>
    </source>
</evidence>
<evidence type="ECO:0000256" key="1">
    <source>
        <dbReference type="ARBA" id="ARBA00004123"/>
    </source>
</evidence>
<keyword evidence="17" id="KW-0489">Methyltransferase</keyword>
<dbReference type="PROSITE" id="PS51184">
    <property type="entry name" value="JMJC"/>
    <property type="match status" value="1"/>
</dbReference>
<feature type="domain" description="JmjC" evidence="16">
    <location>
        <begin position="202"/>
        <end position="346"/>
    </location>
</feature>
<evidence type="ECO:0000259" key="16">
    <source>
        <dbReference type="PROSITE" id="PS51184"/>
    </source>
</evidence>
<evidence type="ECO:0000313" key="18">
    <source>
        <dbReference type="Proteomes" id="UP000288716"/>
    </source>
</evidence>
<accession>A0A443SG93</accession>
<keyword evidence="5" id="KW-0156">Chromatin regulator</keyword>
<dbReference type="GO" id="GO:0032259">
    <property type="term" value="P:methylation"/>
    <property type="evidence" value="ECO:0007669"/>
    <property type="project" value="UniProtKB-KW"/>
</dbReference>
<evidence type="ECO:0000256" key="2">
    <source>
        <dbReference type="ARBA" id="ARBA00010309"/>
    </source>
</evidence>
<dbReference type="PANTHER" id="PTHR13096">
    <property type="entry name" value="MINA53 MYC INDUCED NUCLEAR ANTIGEN"/>
    <property type="match status" value="1"/>
</dbReference>
<evidence type="ECO:0000256" key="13">
    <source>
        <dbReference type="ARBA" id="ARBA00047915"/>
    </source>
</evidence>
<feature type="region of interest" description="Disordered" evidence="15">
    <location>
        <begin position="1"/>
        <end position="23"/>
    </location>
</feature>
<name>A0A443SG93_9ACAR</name>